<evidence type="ECO:0000256" key="6">
    <source>
        <dbReference type="SAM" id="MobiDB-lite"/>
    </source>
</evidence>
<evidence type="ECO:0000256" key="4">
    <source>
        <dbReference type="ARBA" id="ARBA00043263"/>
    </source>
</evidence>
<keyword evidence="2" id="KW-0813">Transport</keyword>
<dbReference type="AlphaFoldDB" id="A0A518GZT2"/>
<dbReference type="InterPro" id="IPR058792">
    <property type="entry name" value="Beta-barrel_RND_2"/>
</dbReference>
<name>A0A518GZT2_9BACT</name>
<dbReference type="GO" id="GO:0060003">
    <property type="term" value="P:copper ion export"/>
    <property type="evidence" value="ECO:0007669"/>
    <property type="project" value="TreeGrafter"/>
</dbReference>
<dbReference type="GO" id="GO:0046686">
    <property type="term" value="P:response to cadmium ion"/>
    <property type="evidence" value="ECO:0007669"/>
    <property type="project" value="UniProtKB-KW"/>
</dbReference>
<dbReference type="Pfam" id="PF25975">
    <property type="entry name" value="CzcB_C"/>
    <property type="match status" value="1"/>
</dbReference>
<evidence type="ECO:0000256" key="3">
    <source>
        <dbReference type="ARBA" id="ARBA00022833"/>
    </source>
</evidence>
<evidence type="ECO:0000259" key="8">
    <source>
        <dbReference type="Pfam" id="PF25973"/>
    </source>
</evidence>
<dbReference type="InterPro" id="IPR006143">
    <property type="entry name" value="RND_pump_MFP"/>
</dbReference>
<evidence type="ECO:0000259" key="7">
    <source>
        <dbReference type="Pfam" id="PF25954"/>
    </source>
</evidence>
<dbReference type="PANTHER" id="PTHR30097">
    <property type="entry name" value="CATION EFFLUX SYSTEM PROTEIN CUSB"/>
    <property type="match status" value="1"/>
</dbReference>
<sequence>MTFSKKIPPGLLAGLLLGAALGAGSLFLIRGGPGTPPDPGGHGGHDEGGHAPGVVELPREQWIPAGLRVEPAEEGDLTLVRAVTGSVSANEDRLAHVYPVVEGIAHEVYVRFGDRVERGDELALIDSREVGQAKLALVVARQGVRIASVNDEWAATIHRNVKDLIEVLDGEPPVQEVVGRFEGRPMGEYRSQLLSSYARFVQARTEFDRDAELNRRDALSEKAYLQTKAEFETALAEYKAVMEQAAFTSEQHRLQSQQALEQARVAEGSARSALMILGYDEAEVDAMDPLGEGEEVAHATVTAPFSGTITEKDVVIEERVGPQKKLFDLADLSTVWVRADIYEKDLPLLAGLQGRTIRFRTESYPDRDFEAEVFYTGDLVDPSTRTVRLVAEADNADGLLKPGQFATVELPVGVAGGVLRVPESALQEGGGESYLFVHLGGDRFERRDVATGRRVPGEAVEVIGGLRPGEPVVVSGAFALKSAMLLDASGEAGHAH</sequence>
<dbReference type="EMBL" id="CP036426">
    <property type="protein sequence ID" value="QDV34084.1"/>
    <property type="molecule type" value="Genomic_DNA"/>
</dbReference>
<evidence type="ECO:0000256" key="1">
    <source>
        <dbReference type="ARBA" id="ARBA00009477"/>
    </source>
</evidence>
<dbReference type="GO" id="GO:0046914">
    <property type="term" value="F:transition metal ion binding"/>
    <property type="evidence" value="ECO:0007669"/>
    <property type="project" value="TreeGrafter"/>
</dbReference>
<dbReference type="GO" id="GO:0022857">
    <property type="term" value="F:transmembrane transporter activity"/>
    <property type="evidence" value="ECO:0007669"/>
    <property type="project" value="InterPro"/>
</dbReference>
<keyword evidence="3" id="KW-0862">Zinc</keyword>
<dbReference type="Pfam" id="PF25954">
    <property type="entry name" value="Beta-barrel_RND_2"/>
    <property type="match status" value="1"/>
</dbReference>
<comment type="similarity">
    <text evidence="1">Belongs to the membrane fusion protein (MFP) (TC 8.A.1) family.</text>
</comment>
<dbReference type="OrthoDB" id="9806939at2"/>
<dbReference type="InterPro" id="IPR051909">
    <property type="entry name" value="MFP_Cation_Efflux"/>
</dbReference>
<dbReference type="GO" id="GO:0016020">
    <property type="term" value="C:membrane"/>
    <property type="evidence" value="ECO:0007669"/>
    <property type="project" value="InterPro"/>
</dbReference>
<dbReference type="Pfam" id="PF25973">
    <property type="entry name" value="BSH_CzcB"/>
    <property type="match status" value="1"/>
</dbReference>
<comment type="function">
    <text evidence="5">CzcA and CzcB together would act in zinc efflux nearly as effectively as the complete czc efflux system (CzcABC). The CzcB protein is thought to funnel zinc cations to the CzcA transport protein.</text>
</comment>
<evidence type="ECO:0000256" key="5">
    <source>
        <dbReference type="ARBA" id="ARBA00058766"/>
    </source>
</evidence>
<dbReference type="InterPro" id="IPR058647">
    <property type="entry name" value="BSH_CzcB-like"/>
</dbReference>
<dbReference type="PANTHER" id="PTHR30097:SF4">
    <property type="entry name" value="SLR6042 PROTEIN"/>
    <property type="match status" value="1"/>
</dbReference>
<evidence type="ECO:0000313" key="11">
    <source>
        <dbReference type="Proteomes" id="UP000317835"/>
    </source>
</evidence>
<dbReference type="FunFam" id="2.40.30.170:FF:000010">
    <property type="entry name" value="Efflux RND transporter periplasmic adaptor subunit"/>
    <property type="match status" value="1"/>
</dbReference>
<dbReference type="Gene3D" id="2.40.30.170">
    <property type="match status" value="1"/>
</dbReference>
<dbReference type="SUPFAM" id="SSF111369">
    <property type="entry name" value="HlyD-like secretion proteins"/>
    <property type="match status" value="1"/>
</dbReference>
<gene>
    <name evidence="10" type="primary">czcB_3</name>
    <name evidence="10" type="ORF">ElP_19660</name>
</gene>
<evidence type="ECO:0000313" key="10">
    <source>
        <dbReference type="EMBL" id="QDV34084.1"/>
    </source>
</evidence>
<dbReference type="Gene3D" id="2.40.50.100">
    <property type="match status" value="1"/>
</dbReference>
<dbReference type="GO" id="GO:0030288">
    <property type="term" value="C:outer membrane-bounded periplasmic space"/>
    <property type="evidence" value="ECO:0007669"/>
    <property type="project" value="TreeGrafter"/>
</dbReference>
<reference evidence="10 11" key="1">
    <citation type="submission" date="2019-02" db="EMBL/GenBank/DDBJ databases">
        <title>Deep-cultivation of Planctomycetes and their phenomic and genomic characterization uncovers novel biology.</title>
        <authorList>
            <person name="Wiegand S."/>
            <person name="Jogler M."/>
            <person name="Boedeker C."/>
            <person name="Pinto D."/>
            <person name="Vollmers J."/>
            <person name="Rivas-Marin E."/>
            <person name="Kohn T."/>
            <person name="Peeters S.H."/>
            <person name="Heuer A."/>
            <person name="Rast P."/>
            <person name="Oberbeckmann S."/>
            <person name="Bunk B."/>
            <person name="Jeske O."/>
            <person name="Meyerdierks A."/>
            <person name="Storesund J.E."/>
            <person name="Kallscheuer N."/>
            <person name="Luecker S."/>
            <person name="Lage O.M."/>
            <person name="Pohl T."/>
            <person name="Merkel B.J."/>
            <person name="Hornburger P."/>
            <person name="Mueller R.-W."/>
            <person name="Bruemmer F."/>
            <person name="Labrenz M."/>
            <person name="Spormann A.M."/>
            <person name="Op den Camp H."/>
            <person name="Overmann J."/>
            <person name="Amann R."/>
            <person name="Jetten M.S.M."/>
            <person name="Mascher T."/>
            <person name="Medema M.H."/>
            <person name="Devos D.P."/>
            <person name="Kaster A.-K."/>
            <person name="Ovreas L."/>
            <person name="Rohde M."/>
            <person name="Galperin M.Y."/>
            <person name="Jogler C."/>
        </authorList>
    </citation>
    <scope>NUCLEOTIDE SEQUENCE [LARGE SCALE GENOMIC DNA]</scope>
    <source>
        <strain evidence="10 11">ElP</strain>
    </source>
</reference>
<dbReference type="Proteomes" id="UP000317835">
    <property type="component" value="Chromosome"/>
</dbReference>
<feature type="domain" description="CzcB-like C-terminal circularly permuted SH3-like" evidence="9">
    <location>
        <begin position="420"/>
        <end position="481"/>
    </location>
</feature>
<dbReference type="KEGG" id="tpla:ElP_19660"/>
<protein>
    <submittedName>
        <fullName evidence="10">Cobalt-zinc-cadmium resistance protein CzcB</fullName>
    </submittedName>
</protein>
<dbReference type="Gene3D" id="2.40.420.20">
    <property type="match status" value="1"/>
</dbReference>
<dbReference type="RefSeq" id="WP_145268719.1">
    <property type="nucleotide sequence ID" value="NZ_CP036426.1"/>
</dbReference>
<proteinExistence type="inferred from homology"/>
<dbReference type="InterPro" id="IPR058649">
    <property type="entry name" value="CzcB_C"/>
</dbReference>
<feature type="region of interest" description="Disordered" evidence="6">
    <location>
        <begin position="31"/>
        <end position="53"/>
    </location>
</feature>
<feature type="domain" description="CzcB-like barrel-sandwich hybrid" evidence="8">
    <location>
        <begin position="93"/>
        <end position="331"/>
    </location>
</feature>
<dbReference type="FunFam" id="2.40.420.20:FF:000006">
    <property type="entry name" value="RND family efflux transporter MFP subunit"/>
    <property type="match status" value="1"/>
</dbReference>
<keyword evidence="11" id="KW-1185">Reference proteome</keyword>
<organism evidence="10 11">
    <name type="scientific">Tautonia plasticadhaerens</name>
    <dbReference type="NCBI Taxonomy" id="2527974"/>
    <lineage>
        <taxon>Bacteria</taxon>
        <taxon>Pseudomonadati</taxon>
        <taxon>Planctomycetota</taxon>
        <taxon>Planctomycetia</taxon>
        <taxon>Isosphaerales</taxon>
        <taxon>Isosphaeraceae</taxon>
        <taxon>Tautonia</taxon>
    </lineage>
</organism>
<dbReference type="NCBIfam" id="TIGR01730">
    <property type="entry name" value="RND_mfp"/>
    <property type="match status" value="1"/>
</dbReference>
<dbReference type="GO" id="GO:0015679">
    <property type="term" value="P:plasma membrane copper ion transport"/>
    <property type="evidence" value="ECO:0007669"/>
    <property type="project" value="TreeGrafter"/>
</dbReference>
<evidence type="ECO:0000256" key="2">
    <source>
        <dbReference type="ARBA" id="ARBA00022448"/>
    </source>
</evidence>
<accession>A0A518GZT2</accession>
<feature type="domain" description="CusB-like beta-barrel" evidence="7">
    <location>
        <begin position="334"/>
        <end position="410"/>
    </location>
</feature>
<keyword evidence="4" id="KW-0105">Cadmium resistance</keyword>
<evidence type="ECO:0000259" key="9">
    <source>
        <dbReference type="Pfam" id="PF25975"/>
    </source>
</evidence>